<proteinExistence type="predicted"/>
<feature type="transmembrane region" description="Helical" evidence="1">
    <location>
        <begin position="270"/>
        <end position="292"/>
    </location>
</feature>
<feature type="transmembrane region" description="Helical" evidence="1">
    <location>
        <begin position="304"/>
        <end position="322"/>
    </location>
</feature>
<name>A0ABZ0CMY0_9BURK</name>
<feature type="transmembrane region" description="Helical" evidence="1">
    <location>
        <begin position="171"/>
        <end position="192"/>
    </location>
</feature>
<feature type="transmembrane region" description="Helical" evidence="1">
    <location>
        <begin position="429"/>
        <end position="455"/>
    </location>
</feature>
<dbReference type="EMBL" id="CP136336">
    <property type="protein sequence ID" value="WOB06340.1"/>
    <property type="molecule type" value="Genomic_DNA"/>
</dbReference>
<feature type="transmembrane region" description="Helical" evidence="1">
    <location>
        <begin position="353"/>
        <end position="375"/>
    </location>
</feature>
<evidence type="ECO:0000256" key="1">
    <source>
        <dbReference type="SAM" id="Phobius"/>
    </source>
</evidence>
<feature type="transmembrane region" description="Helical" evidence="1">
    <location>
        <begin position="328"/>
        <end position="346"/>
    </location>
</feature>
<reference evidence="2 3" key="1">
    <citation type="submission" date="2023-10" db="EMBL/GenBank/DDBJ databases">
        <title>Bacteria for the degradation of biodegradable plastic PBAT(Polybutylene adipate terephthalate).</title>
        <authorList>
            <person name="Weon H.-Y."/>
            <person name="Yeon J."/>
        </authorList>
    </citation>
    <scope>NUCLEOTIDE SEQUENCE [LARGE SCALE GENOMIC DNA]</scope>
    <source>
        <strain evidence="2 3">SBD 7-3</strain>
    </source>
</reference>
<organism evidence="2 3">
    <name type="scientific">Piscinibacter gummiphilus</name>
    <dbReference type="NCBI Taxonomy" id="946333"/>
    <lineage>
        <taxon>Bacteria</taxon>
        <taxon>Pseudomonadati</taxon>
        <taxon>Pseudomonadota</taxon>
        <taxon>Betaproteobacteria</taxon>
        <taxon>Burkholderiales</taxon>
        <taxon>Sphaerotilaceae</taxon>
        <taxon>Piscinibacter</taxon>
    </lineage>
</organism>
<keyword evidence="1" id="KW-1133">Transmembrane helix</keyword>
<gene>
    <name evidence="2" type="ORF">RXV79_15555</name>
</gene>
<dbReference type="RefSeq" id="WP_316698753.1">
    <property type="nucleotide sequence ID" value="NZ_CP136336.1"/>
</dbReference>
<evidence type="ECO:0000313" key="3">
    <source>
        <dbReference type="Proteomes" id="UP001303946"/>
    </source>
</evidence>
<accession>A0ABZ0CMY0</accession>
<sequence length="558" mass="60369">MNTPKPALVTERAASRLPRVALILLCAAYLLPGVFGRDPWKSADISAFGYMVNIAQGHTSWLTPMVGGLPADAALLPYWLGALFIKLSGGLVAPELAARVPFAILLGLTFLWTWYSTYHLARTDAAQPVPFAFGGEASPVDYARAIADGALLALIACLGLLQLGHETTPELAQLASVALFLYALAACPFRPWQSRVAALVALPVLAGSGAPSIAMMLAAAGALACWYSSYAPARRFTGWIVVSAALAAVVAVSLQAWAWRATGYTQPAQLFSVARLLAWFTWPAWPLALWTLWRWRSHLLHRHIAVPLGSALVGLVACVAMSGSDRALMLALPALAVLAAFALPTLHRGTSSAIDWFSVFFFTAWVIAIWVIYASVYTGFPAKPAANVMKLAPGFVPKFSGIALTVAVLGTLAWLWLVQWRTGRNRHPLWKSMVLPASGVAVCWMLVMSLGLPLFDYARSYRPLIVRITQHVPRDACIAAPGMSRAQIAALEYFGDYRVEGNTPGDATRCEFLLLTETVNRRAPAPAGWLLVARERRPVDKDEVVAVYRRSGDVTPAR</sequence>
<keyword evidence="1" id="KW-0812">Transmembrane</keyword>
<protein>
    <recommendedName>
        <fullName evidence="4">Glycosyltransferase</fullName>
    </recommendedName>
</protein>
<keyword evidence="1" id="KW-0472">Membrane</keyword>
<feature type="transmembrane region" description="Helical" evidence="1">
    <location>
        <begin position="96"/>
        <end position="115"/>
    </location>
</feature>
<evidence type="ECO:0000313" key="2">
    <source>
        <dbReference type="EMBL" id="WOB06340.1"/>
    </source>
</evidence>
<feature type="transmembrane region" description="Helical" evidence="1">
    <location>
        <begin position="198"/>
        <end position="227"/>
    </location>
</feature>
<feature type="transmembrane region" description="Helical" evidence="1">
    <location>
        <begin position="60"/>
        <end position="84"/>
    </location>
</feature>
<keyword evidence="3" id="KW-1185">Reference proteome</keyword>
<feature type="transmembrane region" description="Helical" evidence="1">
    <location>
        <begin position="395"/>
        <end position="417"/>
    </location>
</feature>
<feature type="transmembrane region" description="Helical" evidence="1">
    <location>
        <begin position="239"/>
        <end position="258"/>
    </location>
</feature>
<evidence type="ECO:0008006" key="4">
    <source>
        <dbReference type="Google" id="ProtNLM"/>
    </source>
</evidence>
<dbReference type="Proteomes" id="UP001303946">
    <property type="component" value="Chromosome"/>
</dbReference>